<keyword evidence="3" id="KW-1185">Reference proteome</keyword>
<dbReference type="STRING" id="366533.SAMN05444339_10260"/>
<organism evidence="2 3">
    <name type="scientific">Loktanella atrilutea</name>
    <dbReference type="NCBI Taxonomy" id="366533"/>
    <lineage>
        <taxon>Bacteria</taxon>
        <taxon>Pseudomonadati</taxon>
        <taxon>Pseudomonadota</taxon>
        <taxon>Alphaproteobacteria</taxon>
        <taxon>Rhodobacterales</taxon>
        <taxon>Roseobacteraceae</taxon>
        <taxon>Loktanella</taxon>
    </lineage>
</organism>
<gene>
    <name evidence="2" type="ORF">SAMN05444339_10260</name>
</gene>
<name>A0A1M4WC16_LOKAT</name>
<proteinExistence type="predicted"/>
<dbReference type="RefSeq" id="WP_072856221.1">
    <property type="nucleotide sequence ID" value="NZ_FQUE01000002.1"/>
</dbReference>
<evidence type="ECO:0000313" key="2">
    <source>
        <dbReference type="EMBL" id="SHE78690.1"/>
    </source>
</evidence>
<dbReference type="Proteomes" id="UP000183987">
    <property type="component" value="Unassembled WGS sequence"/>
</dbReference>
<feature type="region of interest" description="Disordered" evidence="1">
    <location>
        <begin position="1"/>
        <end position="22"/>
    </location>
</feature>
<sequence length="140" mass="15677">MTTTDNAAPKLDPMPRRDMELPPSIGEAALIAENARLLTERDEAYRRRDAWRAKAEGYDDVRLALREKVGAPWPPNLSRLMWAGLAADEKKRADDAGAENTRLRNLLFDVEAVLIGPSDEYDGCAEVLAKVRAALSEWRE</sequence>
<accession>A0A1M4WC16</accession>
<evidence type="ECO:0000313" key="3">
    <source>
        <dbReference type="Proteomes" id="UP000183987"/>
    </source>
</evidence>
<dbReference type="EMBL" id="FQUE01000002">
    <property type="protein sequence ID" value="SHE78690.1"/>
    <property type="molecule type" value="Genomic_DNA"/>
</dbReference>
<reference evidence="3" key="1">
    <citation type="submission" date="2016-11" db="EMBL/GenBank/DDBJ databases">
        <authorList>
            <person name="Varghese N."/>
            <person name="Submissions S."/>
        </authorList>
    </citation>
    <scope>NUCLEOTIDE SEQUENCE [LARGE SCALE GENOMIC DNA]</scope>
    <source>
        <strain evidence="3">DSM 29326</strain>
    </source>
</reference>
<dbReference type="AlphaFoldDB" id="A0A1M4WC16"/>
<evidence type="ECO:0000256" key="1">
    <source>
        <dbReference type="SAM" id="MobiDB-lite"/>
    </source>
</evidence>
<protein>
    <submittedName>
        <fullName evidence="2">Uncharacterized protein</fullName>
    </submittedName>
</protein>